<name>A0A0R2JSZ7_9LACO</name>
<protein>
    <submittedName>
        <fullName evidence="9">Membrane-associated serine protease</fullName>
    </submittedName>
</protein>
<dbReference type="Pfam" id="PF01694">
    <property type="entry name" value="Rhomboid"/>
    <property type="match status" value="1"/>
</dbReference>
<evidence type="ECO:0000256" key="5">
    <source>
        <dbReference type="ARBA" id="ARBA00022989"/>
    </source>
</evidence>
<gene>
    <name evidence="9" type="ORF">IV67_GL001296</name>
</gene>
<dbReference type="InterPro" id="IPR022764">
    <property type="entry name" value="Peptidase_S54_rhomboid_dom"/>
</dbReference>
<evidence type="ECO:0000256" key="2">
    <source>
        <dbReference type="ARBA" id="ARBA00009045"/>
    </source>
</evidence>
<accession>A0A0R2JSZ7</accession>
<evidence type="ECO:0000256" key="7">
    <source>
        <dbReference type="SAM" id="Phobius"/>
    </source>
</evidence>
<feature type="transmembrane region" description="Helical" evidence="7">
    <location>
        <begin position="16"/>
        <end position="42"/>
    </location>
</feature>
<dbReference type="Proteomes" id="UP000051673">
    <property type="component" value="Unassembled WGS sequence"/>
</dbReference>
<reference evidence="9 10" key="1">
    <citation type="journal article" date="2015" name="Genome Announc.">
        <title>Expanding the biotechnology potential of lactobacilli through comparative genomics of 213 strains and associated genera.</title>
        <authorList>
            <person name="Sun Z."/>
            <person name="Harris H.M."/>
            <person name="McCann A."/>
            <person name="Guo C."/>
            <person name="Argimon S."/>
            <person name="Zhang W."/>
            <person name="Yang X."/>
            <person name="Jeffery I.B."/>
            <person name="Cooney J.C."/>
            <person name="Kagawa T.F."/>
            <person name="Liu W."/>
            <person name="Song Y."/>
            <person name="Salvetti E."/>
            <person name="Wrobel A."/>
            <person name="Rasinkangas P."/>
            <person name="Parkhill J."/>
            <person name="Rea M.C."/>
            <person name="O'Sullivan O."/>
            <person name="Ritari J."/>
            <person name="Douillard F.P."/>
            <person name="Paul Ross R."/>
            <person name="Yang R."/>
            <person name="Briner A.E."/>
            <person name="Felis G.E."/>
            <person name="de Vos W.M."/>
            <person name="Barrangou R."/>
            <person name="Klaenhammer T.R."/>
            <person name="Caufield P.W."/>
            <person name="Cui Y."/>
            <person name="Zhang H."/>
            <person name="O'Toole P.W."/>
        </authorList>
    </citation>
    <scope>NUCLEOTIDE SEQUENCE [LARGE SCALE GENOMIC DNA]</scope>
    <source>
        <strain evidence="9 10">DSM 20014</strain>
    </source>
</reference>
<keyword evidence="3 7" id="KW-0812">Transmembrane</keyword>
<feature type="transmembrane region" description="Helical" evidence="7">
    <location>
        <begin position="62"/>
        <end position="87"/>
    </location>
</feature>
<proteinExistence type="inferred from homology"/>
<feature type="transmembrane region" description="Helical" evidence="7">
    <location>
        <begin position="99"/>
        <end position="119"/>
    </location>
</feature>
<dbReference type="GO" id="GO:0004252">
    <property type="term" value="F:serine-type endopeptidase activity"/>
    <property type="evidence" value="ECO:0007669"/>
    <property type="project" value="InterPro"/>
</dbReference>
<dbReference type="PATRIC" id="fig|1620.3.peg.1311"/>
<dbReference type="Gene3D" id="1.20.1540.10">
    <property type="entry name" value="Rhomboid-like"/>
    <property type="match status" value="1"/>
</dbReference>
<feature type="transmembrane region" description="Helical" evidence="7">
    <location>
        <begin position="125"/>
        <end position="147"/>
    </location>
</feature>
<evidence type="ECO:0000259" key="8">
    <source>
        <dbReference type="Pfam" id="PF01694"/>
    </source>
</evidence>
<feature type="domain" description="Peptidase S54 rhomboid" evidence="8">
    <location>
        <begin position="60"/>
        <end position="197"/>
    </location>
</feature>
<keyword evidence="6 7" id="KW-0472">Membrane</keyword>
<dbReference type="InterPro" id="IPR035952">
    <property type="entry name" value="Rhomboid-like_sf"/>
</dbReference>
<keyword evidence="10" id="KW-1185">Reference proteome</keyword>
<dbReference type="OrthoDB" id="9813074at2"/>
<sequence length="239" mass="26355">MENMKHWQNDFKKTPVTYILTIAMIGVYVIEVALAHNFVINVDVLYRMGAMFAPSIIGQGEWWRLLTAGFLHGSLIHLLSNLVVLYWFGKILESYLGKLGFGLLFLTSVLGGNVVSLWLDAWQTVSVGASGGVFGMFGAIVVLGTLAKQPNMWRDQVKSMLVLVGLSVIYSLISPGISVTGHIGGFVNGLLLTTGLMWRKPLQNQFKVKPLWNGLSWLVTMCAYVAIISLIMSQYGGLR</sequence>
<evidence type="ECO:0000313" key="10">
    <source>
        <dbReference type="Proteomes" id="UP000051673"/>
    </source>
</evidence>
<keyword evidence="9" id="KW-0645">Protease</keyword>
<dbReference type="GO" id="GO:0006508">
    <property type="term" value="P:proteolysis"/>
    <property type="evidence" value="ECO:0007669"/>
    <property type="project" value="UniProtKB-KW"/>
</dbReference>
<evidence type="ECO:0000313" key="9">
    <source>
        <dbReference type="EMBL" id="KRN77770.1"/>
    </source>
</evidence>
<dbReference type="SUPFAM" id="SSF144091">
    <property type="entry name" value="Rhomboid-like"/>
    <property type="match status" value="1"/>
</dbReference>
<keyword evidence="5 7" id="KW-1133">Transmembrane helix</keyword>
<dbReference type="InterPro" id="IPR050925">
    <property type="entry name" value="Rhomboid_protease_S54"/>
</dbReference>
<comment type="similarity">
    <text evidence="2">Belongs to the peptidase S54 family.</text>
</comment>
<dbReference type="RefSeq" id="WP_057786110.1">
    <property type="nucleotide sequence ID" value="NZ_JQCD01000009.1"/>
</dbReference>
<comment type="caution">
    <text evidence="9">The sequence shown here is derived from an EMBL/GenBank/DDBJ whole genome shotgun (WGS) entry which is preliminary data.</text>
</comment>
<dbReference type="GO" id="GO:0016020">
    <property type="term" value="C:membrane"/>
    <property type="evidence" value="ECO:0007669"/>
    <property type="project" value="UniProtKB-SubCell"/>
</dbReference>
<dbReference type="EMBL" id="JQCD01000009">
    <property type="protein sequence ID" value="KRN77770.1"/>
    <property type="molecule type" value="Genomic_DNA"/>
</dbReference>
<organism evidence="9 10">
    <name type="scientific">Weissella minor</name>
    <dbReference type="NCBI Taxonomy" id="1620"/>
    <lineage>
        <taxon>Bacteria</taxon>
        <taxon>Bacillati</taxon>
        <taxon>Bacillota</taxon>
        <taxon>Bacilli</taxon>
        <taxon>Lactobacillales</taxon>
        <taxon>Lactobacillaceae</taxon>
        <taxon>Weissella</taxon>
    </lineage>
</organism>
<evidence type="ECO:0000256" key="1">
    <source>
        <dbReference type="ARBA" id="ARBA00004141"/>
    </source>
</evidence>
<dbReference type="AlphaFoldDB" id="A0A0R2JSZ7"/>
<feature type="transmembrane region" description="Helical" evidence="7">
    <location>
        <begin position="211"/>
        <end position="232"/>
    </location>
</feature>
<dbReference type="PANTHER" id="PTHR43731">
    <property type="entry name" value="RHOMBOID PROTEASE"/>
    <property type="match status" value="1"/>
</dbReference>
<evidence type="ECO:0000256" key="4">
    <source>
        <dbReference type="ARBA" id="ARBA00022801"/>
    </source>
</evidence>
<keyword evidence="4" id="KW-0378">Hydrolase</keyword>
<comment type="subcellular location">
    <subcellularLocation>
        <location evidence="1">Membrane</location>
        <topology evidence="1">Multi-pass membrane protein</topology>
    </subcellularLocation>
</comment>
<evidence type="ECO:0000256" key="6">
    <source>
        <dbReference type="ARBA" id="ARBA00023136"/>
    </source>
</evidence>
<evidence type="ECO:0000256" key="3">
    <source>
        <dbReference type="ARBA" id="ARBA00022692"/>
    </source>
</evidence>
<dbReference type="PANTHER" id="PTHR43731:SF14">
    <property type="entry name" value="PRESENILIN-ASSOCIATED RHOMBOID-LIKE PROTEIN, MITOCHONDRIAL"/>
    <property type="match status" value="1"/>
</dbReference>
<dbReference type="STRING" id="1620.IV67_GL001296"/>